<proteinExistence type="predicted"/>
<dbReference type="AlphaFoldDB" id="I0H8E7"/>
<dbReference type="SUPFAM" id="SSF46689">
    <property type="entry name" value="Homeodomain-like"/>
    <property type="match status" value="1"/>
</dbReference>
<dbReference type="GO" id="GO:0003700">
    <property type="term" value="F:DNA-binding transcription factor activity"/>
    <property type="evidence" value="ECO:0007669"/>
    <property type="project" value="TreeGrafter"/>
</dbReference>
<evidence type="ECO:0000256" key="5">
    <source>
        <dbReference type="SAM" id="MobiDB-lite"/>
    </source>
</evidence>
<dbReference type="PANTHER" id="PTHR30055">
    <property type="entry name" value="HTH-TYPE TRANSCRIPTIONAL REGULATOR RUTR"/>
    <property type="match status" value="1"/>
</dbReference>
<dbReference type="STRING" id="512565.AMIS_40640"/>
<keyword evidence="2 4" id="KW-0238">DNA-binding</keyword>
<dbReference type="PROSITE" id="PS50977">
    <property type="entry name" value="HTH_TETR_2"/>
    <property type="match status" value="1"/>
</dbReference>
<keyword evidence="3" id="KW-0804">Transcription</keyword>
<dbReference type="InterPro" id="IPR050109">
    <property type="entry name" value="HTH-type_TetR-like_transc_reg"/>
</dbReference>
<reference evidence="7 8" key="1">
    <citation type="submission" date="2012-02" db="EMBL/GenBank/DDBJ databases">
        <title>Complete genome sequence of Actinoplanes missouriensis 431 (= NBRC 102363).</title>
        <authorList>
            <person name="Ohnishi Y."/>
            <person name="Ishikawa J."/>
            <person name="Sekine M."/>
            <person name="Hosoyama A."/>
            <person name="Harada T."/>
            <person name="Narita H."/>
            <person name="Hata T."/>
            <person name="Konno Y."/>
            <person name="Tutikane K."/>
            <person name="Fujita N."/>
            <person name="Horinouchi S."/>
            <person name="Hayakawa M."/>
        </authorList>
    </citation>
    <scope>NUCLEOTIDE SEQUENCE [LARGE SCALE GENOMIC DNA]</scope>
    <source>
        <strain evidence="8">ATCC 14538 / DSM 43046 / CBS 188.64 / JCM 3121 / NBRC 102363 / NCIMB 12654 / NRRL B-3342 / UNCC 431</strain>
    </source>
</reference>
<dbReference type="InterPro" id="IPR036271">
    <property type="entry name" value="Tet_transcr_reg_TetR-rel_C_sf"/>
</dbReference>
<evidence type="ECO:0000256" key="2">
    <source>
        <dbReference type="ARBA" id="ARBA00023125"/>
    </source>
</evidence>
<dbReference type="InterPro" id="IPR009057">
    <property type="entry name" value="Homeodomain-like_sf"/>
</dbReference>
<evidence type="ECO:0000313" key="7">
    <source>
        <dbReference type="EMBL" id="BAL89284.1"/>
    </source>
</evidence>
<dbReference type="HOGENOM" id="CLU_069356_25_6_11"/>
<evidence type="ECO:0000313" key="8">
    <source>
        <dbReference type="Proteomes" id="UP000007882"/>
    </source>
</evidence>
<evidence type="ECO:0000256" key="3">
    <source>
        <dbReference type="ARBA" id="ARBA00023163"/>
    </source>
</evidence>
<protein>
    <submittedName>
        <fullName evidence="7">Putative TetR-family transcriptional regulator</fullName>
    </submittedName>
</protein>
<keyword evidence="1" id="KW-0805">Transcription regulation</keyword>
<dbReference type="EMBL" id="AP012319">
    <property type="protein sequence ID" value="BAL89284.1"/>
    <property type="molecule type" value="Genomic_DNA"/>
</dbReference>
<dbReference type="eggNOG" id="COG1309">
    <property type="taxonomic scope" value="Bacteria"/>
</dbReference>
<dbReference type="PRINTS" id="PR00455">
    <property type="entry name" value="HTHTETR"/>
</dbReference>
<dbReference type="InterPro" id="IPR011075">
    <property type="entry name" value="TetR_C"/>
</dbReference>
<sequence>MDVMSVGGARPGAGRKRDPQAHAAVLTAAEELLNEIGYHRVTMERIAERSGVAKMTLYRWWPNKAAVVTDAVRSRLAPLSTPDLGTVMADAHTQLEAMLGTLTKYGDASVVAGAMSSRGEAGVADLRDILHPWFEGLAEILERGIRREQLPPGFPVTVTAHAWMGYLVYRVVFLQEQISGSDLRVLIGQTVDQQS</sequence>
<evidence type="ECO:0000259" key="6">
    <source>
        <dbReference type="PROSITE" id="PS50977"/>
    </source>
</evidence>
<dbReference type="PANTHER" id="PTHR30055:SF148">
    <property type="entry name" value="TETR-FAMILY TRANSCRIPTIONAL REGULATOR"/>
    <property type="match status" value="1"/>
</dbReference>
<dbReference type="PATRIC" id="fig|512565.3.peg.4050"/>
<gene>
    <name evidence="7" type="ordered locus">AMIS_40640</name>
</gene>
<dbReference type="Pfam" id="PF16859">
    <property type="entry name" value="TetR_C_11"/>
    <property type="match status" value="1"/>
</dbReference>
<accession>I0H8E7</accession>
<dbReference type="GO" id="GO:0000976">
    <property type="term" value="F:transcription cis-regulatory region binding"/>
    <property type="evidence" value="ECO:0007669"/>
    <property type="project" value="TreeGrafter"/>
</dbReference>
<name>I0H8E7_ACTM4</name>
<dbReference type="Proteomes" id="UP000007882">
    <property type="component" value="Chromosome"/>
</dbReference>
<feature type="region of interest" description="Disordered" evidence="5">
    <location>
        <begin position="1"/>
        <end position="20"/>
    </location>
</feature>
<evidence type="ECO:0000256" key="1">
    <source>
        <dbReference type="ARBA" id="ARBA00023015"/>
    </source>
</evidence>
<evidence type="ECO:0000256" key="4">
    <source>
        <dbReference type="PROSITE-ProRule" id="PRU00335"/>
    </source>
</evidence>
<dbReference type="KEGG" id="ams:AMIS_40640"/>
<dbReference type="InterPro" id="IPR001647">
    <property type="entry name" value="HTH_TetR"/>
</dbReference>
<dbReference type="Gene3D" id="1.10.357.10">
    <property type="entry name" value="Tetracycline Repressor, domain 2"/>
    <property type="match status" value="1"/>
</dbReference>
<dbReference type="Pfam" id="PF00440">
    <property type="entry name" value="TetR_N"/>
    <property type="match status" value="1"/>
</dbReference>
<feature type="DNA-binding region" description="H-T-H motif" evidence="4">
    <location>
        <begin position="42"/>
        <end position="61"/>
    </location>
</feature>
<feature type="domain" description="HTH tetR-type" evidence="6">
    <location>
        <begin position="19"/>
        <end position="79"/>
    </location>
</feature>
<keyword evidence="8" id="KW-1185">Reference proteome</keyword>
<dbReference type="SUPFAM" id="SSF48498">
    <property type="entry name" value="Tetracyclin repressor-like, C-terminal domain"/>
    <property type="match status" value="1"/>
</dbReference>
<dbReference type="Gene3D" id="1.10.10.60">
    <property type="entry name" value="Homeodomain-like"/>
    <property type="match status" value="1"/>
</dbReference>
<organism evidence="7 8">
    <name type="scientific">Actinoplanes missouriensis (strain ATCC 14538 / DSM 43046 / CBS 188.64 / JCM 3121 / NBRC 102363 / NCIMB 12654 / NRRL B-3342 / UNCC 431)</name>
    <dbReference type="NCBI Taxonomy" id="512565"/>
    <lineage>
        <taxon>Bacteria</taxon>
        <taxon>Bacillati</taxon>
        <taxon>Actinomycetota</taxon>
        <taxon>Actinomycetes</taxon>
        <taxon>Micromonosporales</taxon>
        <taxon>Micromonosporaceae</taxon>
        <taxon>Actinoplanes</taxon>
    </lineage>
</organism>